<dbReference type="PROSITE" id="PS50893">
    <property type="entry name" value="ABC_TRANSPORTER_2"/>
    <property type="match status" value="1"/>
</dbReference>
<reference evidence="6 7" key="1">
    <citation type="submission" date="2017-02" db="EMBL/GenBank/DDBJ databases">
        <authorList>
            <person name="Peterson S.W."/>
        </authorList>
    </citation>
    <scope>NUCLEOTIDE SEQUENCE [LARGE SCALE GENOMIC DNA]</scope>
    <source>
        <strain evidence="6 7">ATCC 700028</strain>
    </source>
</reference>
<dbReference type="GO" id="GO:0016887">
    <property type="term" value="F:ATP hydrolysis activity"/>
    <property type="evidence" value="ECO:0007669"/>
    <property type="project" value="InterPro"/>
</dbReference>
<sequence length="209" mass="23945">MSPLTYVIKMKNISLGFKEHILLENFNLEVKKGEKIIISTPSGSGKTTLLKLIMGLKKPISGEIYINNILLNENNIDNLRQNIGYLSQKMSFRNLNIFSLIKEILSYKNNSHIKFNLEKIENILLFLNLNTDILSKEINSLSGGEKQRIGFLIALILDKDIWIFDEITSSLDMDLKEKIISYIGDTDKTVIMVTHDKVPSLNKFKEIRL</sequence>
<accession>A0A1T4P732</accession>
<evidence type="ECO:0000256" key="2">
    <source>
        <dbReference type="ARBA" id="ARBA00022448"/>
    </source>
</evidence>
<evidence type="ECO:0000313" key="6">
    <source>
        <dbReference type="EMBL" id="SJZ86718.1"/>
    </source>
</evidence>
<comment type="similarity">
    <text evidence="1">Belongs to the ABC transporter superfamily.</text>
</comment>
<organism evidence="6 7">
    <name type="scientific">Cetobacterium ceti</name>
    <dbReference type="NCBI Taxonomy" id="180163"/>
    <lineage>
        <taxon>Bacteria</taxon>
        <taxon>Fusobacteriati</taxon>
        <taxon>Fusobacteriota</taxon>
        <taxon>Fusobacteriia</taxon>
        <taxon>Fusobacteriales</taxon>
        <taxon>Fusobacteriaceae</taxon>
        <taxon>Cetobacterium</taxon>
    </lineage>
</organism>
<dbReference type="AlphaFoldDB" id="A0A1T4P732"/>
<proteinExistence type="inferred from homology"/>
<evidence type="ECO:0000256" key="1">
    <source>
        <dbReference type="ARBA" id="ARBA00005417"/>
    </source>
</evidence>
<dbReference type="InterPro" id="IPR050153">
    <property type="entry name" value="Metal_Ion_Import_ABC"/>
</dbReference>
<feature type="domain" description="ABC transporter" evidence="5">
    <location>
        <begin position="8"/>
        <end position="207"/>
    </location>
</feature>
<keyword evidence="3" id="KW-0547">Nucleotide-binding</keyword>
<name>A0A1T4P732_9FUSO</name>
<evidence type="ECO:0000256" key="3">
    <source>
        <dbReference type="ARBA" id="ARBA00022741"/>
    </source>
</evidence>
<dbReference type="InterPro" id="IPR003593">
    <property type="entry name" value="AAA+_ATPase"/>
</dbReference>
<dbReference type="PANTHER" id="PTHR42734:SF17">
    <property type="entry name" value="METAL TRANSPORT SYSTEM ATP-BINDING PROTEIN TM_0124-RELATED"/>
    <property type="match status" value="1"/>
</dbReference>
<dbReference type="STRING" id="180163.SAMN02745174_01780"/>
<evidence type="ECO:0000313" key="7">
    <source>
        <dbReference type="Proteomes" id="UP000191153"/>
    </source>
</evidence>
<dbReference type="EMBL" id="FUWX01000013">
    <property type="protein sequence ID" value="SJZ86718.1"/>
    <property type="molecule type" value="Genomic_DNA"/>
</dbReference>
<keyword evidence="4 6" id="KW-0067">ATP-binding</keyword>
<keyword evidence="7" id="KW-1185">Reference proteome</keyword>
<protein>
    <submittedName>
        <fullName evidence="6">Putative ABC transport system ATP-binding protein</fullName>
    </submittedName>
</protein>
<dbReference type="Gene3D" id="3.40.50.300">
    <property type="entry name" value="P-loop containing nucleotide triphosphate hydrolases"/>
    <property type="match status" value="1"/>
</dbReference>
<dbReference type="Pfam" id="PF00005">
    <property type="entry name" value="ABC_tran"/>
    <property type="match status" value="1"/>
</dbReference>
<dbReference type="InterPro" id="IPR003439">
    <property type="entry name" value="ABC_transporter-like_ATP-bd"/>
</dbReference>
<dbReference type="InterPro" id="IPR017871">
    <property type="entry name" value="ABC_transporter-like_CS"/>
</dbReference>
<gene>
    <name evidence="6" type="ORF">SAMN02745174_01780</name>
</gene>
<keyword evidence="2" id="KW-0813">Transport</keyword>
<dbReference type="SMART" id="SM00382">
    <property type="entry name" value="AAA"/>
    <property type="match status" value="1"/>
</dbReference>
<dbReference type="PANTHER" id="PTHR42734">
    <property type="entry name" value="METAL TRANSPORT SYSTEM ATP-BINDING PROTEIN TM_0124-RELATED"/>
    <property type="match status" value="1"/>
</dbReference>
<dbReference type="InterPro" id="IPR027417">
    <property type="entry name" value="P-loop_NTPase"/>
</dbReference>
<dbReference type="GO" id="GO:0005524">
    <property type="term" value="F:ATP binding"/>
    <property type="evidence" value="ECO:0007669"/>
    <property type="project" value="UniProtKB-KW"/>
</dbReference>
<evidence type="ECO:0000256" key="4">
    <source>
        <dbReference type="ARBA" id="ARBA00022840"/>
    </source>
</evidence>
<dbReference type="RefSeq" id="WP_078694243.1">
    <property type="nucleotide sequence ID" value="NZ_FUWX01000013.1"/>
</dbReference>
<dbReference type="SUPFAM" id="SSF52540">
    <property type="entry name" value="P-loop containing nucleoside triphosphate hydrolases"/>
    <property type="match status" value="1"/>
</dbReference>
<evidence type="ECO:0000259" key="5">
    <source>
        <dbReference type="PROSITE" id="PS50893"/>
    </source>
</evidence>
<dbReference type="PROSITE" id="PS00211">
    <property type="entry name" value="ABC_TRANSPORTER_1"/>
    <property type="match status" value="1"/>
</dbReference>
<dbReference type="Proteomes" id="UP000191153">
    <property type="component" value="Unassembled WGS sequence"/>
</dbReference>
<dbReference type="OrthoDB" id="92600at2"/>